<evidence type="ECO:0000313" key="12">
    <source>
        <dbReference type="EMBL" id="MEQ2164322.1"/>
    </source>
</evidence>
<feature type="transmembrane region" description="Helical" evidence="10">
    <location>
        <begin position="138"/>
        <end position="166"/>
    </location>
</feature>
<protein>
    <recommendedName>
        <fullName evidence="9">Sodium/hydrogen exchanger</fullName>
    </recommendedName>
</protein>
<reference evidence="12 13" key="1">
    <citation type="submission" date="2021-06" db="EMBL/GenBank/DDBJ databases">
        <authorList>
            <person name="Palmer J.M."/>
        </authorList>
    </citation>
    <scope>NUCLEOTIDE SEQUENCE [LARGE SCALE GENOMIC DNA]</scope>
    <source>
        <strain evidence="12 13">GA_2019</strain>
        <tissue evidence="12">Muscle</tissue>
    </source>
</reference>
<evidence type="ECO:0000256" key="8">
    <source>
        <dbReference type="ARBA" id="ARBA00023201"/>
    </source>
</evidence>
<keyword evidence="6 9" id="KW-0406">Ion transport</keyword>
<keyword evidence="8 9" id="KW-0739">Sodium transport</keyword>
<gene>
    <name evidence="12" type="ORF">GOODEAATRI_005523</name>
</gene>
<evidence type="ECO:0000256" key="10">
    <source>
        <dbReference type="SAM" id="Phobius"/>
    </source>
</evidence>
<accession>A0ABV0N235</accession>
<keyword evidence="4 10" id="KW-1133">Transmembrane helix</keyword>
<feature type="transmembrane region" description="Helical" evidence="10">
    <location>
        <begin position="210"/>
        <end position="236"/>
    </location>
</feature>
<dbReference type="PANTHER" id="PTHR10110">
    <property type="entry name" value="SODIUM/HYDROGEN EXCHANGER"/>
    <property type="match status" value="1"/>
</dbReference>
<name>A0ABV0N235_9TELE</name>
<feature type="domain" description="Cation/H+ exchanger transmembrane" evidence="11">
    <location>
        <begin position="1"/>
        <end position="226"/>
    </location>
</feature>
<evidence type="ECO:0000313" key="13">
    <source>
        <dbReference type="Proteomes" id="UP001476798"/>
    </source>
</evidence>
<proteinExistence type="inferred from homology"/>
<evidence type="ECO:0000256" key="5">
    <source>
        <dbReference type="ARBA" id="ARBA00023053"/>
    </source>
</evidence>
<dbReference type="InterPro" id="IPR004709">
    <property type="entry name" value="NaH_exchanger"/>
</dbReference>
<keyword evidence="5" id="KW-0915">Sodium</keyword>
<feature type="transmembrane region" description="Helical" evidence="10">
    <location>
        <begin position="178"/>
        <end position="198"/>
    </location>
</feature>
<evidence type="ECO:0000256" key="2">
    <source>
        <dbReference type="ARBA" id="ARBA00022448"/>
    </source>
</evidence>
<dbReference type="InterPro" id="IPR006153">
    <property type="entry name" value="Cation/H_exchanger_TM"/>
</dbReference>
<feature type="transmembrane region" description="Helical" evidence="10">
    <location>
        <begin position="79"/>
        <end position="98"/>
    </location>
</feature>
<feature type="transmembrane region" description="Helical" evidence="10">
    <location>
        <begin position="248"/>
        <end position="265"/>
    </location>
</feature>
<feature type="transmembrane region" description="Helical" evidence="10">
    <location>
        <begin position="20"/>
        <end position="45"/>
    </location>
</feature>
<evidence type="ECO:0000256" key="9">
    <source>
        <dbReference type="RuleBase" id="RU003722"/>
    </source>
</evidence>
<evidence type="ECO:0000259" key="11">
    <source>
        <dbReference type="Pfam" id="PF00999"/>
    </source>
</evidence>
<sequence length="357" mass="39946">VLYHLFEEFSEVGSVTVLDGFLGVISFFIVALGGVLVGAIYGFLAAFTSRFTSNTRVIEPLFVFVYSYMAYLSSEMFHLSGIMALIACGAVMRPYVEANISHKSHTTIKYFLKMWSSVSETLIFIFLGVATMEGPHSWNWIFVTATVILCLVARVIGVGGLTYVINKFRIVKLTTKDQFIIAYGGLRGAIAFSLGFLLNKSFKMREIFLTAIITVIFFTVFVQTHSSVSALLQMILHSHSMGQSLYKPLSYTILWCYLMTCYYSNSTRQTVGLVRAPGRSMGRLPSKQQMSSYISLVLLNRFNKKYVKKFLIAGERSKEPQLIAFYHKMEMKQAIQLVESGGGSKLPSAMPSTVSMQ</sequence>
<evidence type="ECO:0000256" key="1">
    <source>
        <dbReference type="ARBA" id="ARBA00004141"/>
    </source>
</evidence>
<keyword evidence="3 9" id="KW-0812">Transmembrane</keyword>
<evidence type="ECO:0000256" key="3">
    <source>
        <dbReference type="ARBA" id="ARBA00022692"/>
    </source>
</evidence>
<keyword evidence="7 10" id="KW-0472">Membrane</keyword>
<keyword evidence="2 9" id="KW-0813">Transport</keyword>
<dbReference type="Proteomes" id="UP001476798">
    <property type="component" value="Unassembled WGS sequence"/>
</dbReference>
<comment type="similarity">
    <text evidence="9">Belongs to the monovalent cation:proton antiporter 1 (CPA1) transporter (TC 2.A.36) family.</text>
</comment>
<feature type="transmembrane region" description="Helical" evidence="10">
    <location>
        <begin position="110"/>
        <end position="132"/>
    </location>
</feature>
<keyword evidence="9" id="KW-0050">Antiport</keyword>
<dbReference type="InterPro" id="IPR018422">
    <property type="entry name" value="Cation/H_exchanger_CPA1"/>
</dbReference>
<evidence type="ECO:0000256" key="6">
    <source>
        <dbReference type="ARBA" id="ARBA00023065"/>
    </source>
</evidence>
<feature type="non-terminal residue" evidence="12">
    <location>
        <position position="1"/>
    </location>
</feature>
<dbReference type="EMBL" id="JAHRIO010020244">
    <property type="protein sequence ID" value="MEQ2164322.1"/>
    <property type="molecule type" value="Genomic_DNA"/>
</dbReference>
<evidence type="ECO:0000256" key="4">
    <source>
        <dbReference type="ARBA" id="ARBA00022989"/>
    </source>
</evidence>
<comment type="caution">
    <text evidence="12">The sequence shown here is derived from an EMBL/GenBank/DDBJ whole genome shotgun (WGS) entry which is preliminary data.</text>
</comment>
<comment type="subcellular location">
    <subcellularLocation>
        <location evidence="1">Membrane</location>
        <topology evidence="1">Multi-pass membrane protein</topology>
    </subcellularLocation>
</comment>
<organism evidence="12 13">
    <name type="scientific">Goodea atripinnis</name>
    <dbReference type="NCBI Taxonomy" id="208336"/>
    <lineage>
        <taxon>Eukaryota</taxon>
        <taxon>Metazoa</taxon>
        <taxon>Chordata</taxon>
        <taxon>Craniata</taxon>
        <taxon>Vertebrata</taxon>
        <taxon>Euteleostomi</taxon>
        <taxon>Actinopterygii</taxon>
        <taxon>Neopterygii</taxon>
        <taxon>Teleostei</taxon>
        <taxon>Neoteleostei</taxon>
        <taxon>Acanthomorphata</taxon>
        <taxon>Ovalentaria</taxon>
        <taxon>Atherinomorphae</taxon>
        <taxon>Cyprinodontiformes</taxon>
        <taxon>Goodeidae</taxon>
        <taxon>Goodea</taxon>
    </lineage>
</organism>
<evidence type="ECO:0000256" key="7">
    <source>
        <dbReference type="ARBA" id="ARBA00023136"/>
    </source>
</evidence>
<dbReference type="PANTHER" id="PTHR10110:SF59">
    <property type="entry name" value="SODIUM_HYDROGEN EXCHANGER 1"/>
    <property type="match status" value="1"/>
</dbReference>
<dbReference type="NCBIfam" id="TIGR00840">
    <property type="entry name" value="b_cpa1"/>
    <property type="match status" value="1"/>
</dbReference>
<keyword evidence="13" id="KW-1185">Reference proteome</keyword>
<dbReference type="Pfam" id="PF00999">
    <property type="entry name" value="Na_H_Exchanger"/>
    <property type="match status" value="1"/>
</dbReference>